<dbReference type="InterPro" id="IPR050312">
    <property type="entry name" value="IolE/XylAMocC-like"/>
</dbReference>
<dbReference type="Pfam" id="PF01261">
    <property type="entry name" value="AP_endonuc_2"/>
    <property type="match status" value="1"/>
</dbReference>
<dbReference type="InterPro" id="IPR036237">
    <property type="entry name" value="Xyl_isomerase-like_sf"/>
</dbReference>
<feature type="domain" description="Xylose isomerase-like TIM barrel" evidence="1">
    <location>
        <begin position="25"/>
        <end position="271"/>
    </location>
</feature>
<dbReference type="Gene3D" id="3.20.20.150">
    <property type="entry name" value="Divalent-metal-dependent TIM barrel enzymes"/>
    <property type="match status" value="1"/>
</dbReference>
<sequence length="285" mass="29985">MTLAPTDLILSAGSMMSVPVLDRLRPAREAGFAGVSLMGADYQQMVASGVSAEDLREHAADEGLVVTEVEGIYLGLPGREPGPTMPASLAQLLKGMDAPRYLAVAVAAGASSITVIDMFDGAVDIDQAAEAFANICDRARDLGLTVQLEYVVGGGIATYADTCEVIRRAGRGNGGLMIDSWHLFRGNVTLDELARTPGDRVFGVQINDGPPPTDADPLREMTKGRLMPGEGIFDLVGMIRTLDAIGSKAPISIEVFSDTLSALPADEAARRCAETTRATLHKARG</sequence>
<reference evidence="2" key="1">
    <citation type="submission" date="2022-06" db="EMBL/GenBank/DDBJ databases">
        <title>Sphingomonas sp. nov. isolated from rhizosphere soil of tomato.</title>
        <authorList>
            <person name="Dong H."/>
            <person name="Gao R."/>
        </authorList>
    </citation>
    <scope>NUCLEOTIDE SEQUENCE</scope>
    <source>
        <strain evidence="2">MMSM24</strain>
    </source>
</reference>
<dbReference type="Proteomes" id="UP001165565">
    <property type="component" value="Unassembled WGS sequence"/>
</dbReference>
<dbReference type="RefSeq" id="WP_265268624.1">
    <property type="nucleotide sequence ID" value="NZ_JANFAV010000004.1"/>
</dbReference>
<evidence type="ECO:0000313" key="3">
    <source>
        <dbReference type="Proteomes" id="UP001165565"/>
    </source>
</evidence>
<gene>
    <name evidence="2" type="ORF">NEE01_08420</name>
</gene>
<dbReference type="AlphaFoldDB" id="A0AA41Z8M8"/>
<dbReference type="EMBL" id="JANFAV010000004">
    <property type="protein sequence ID" value="MCW6534807.1"/>
    <property type="molecule type" value="Genomic_DNA"/>
</dbReference>
<keyword evidence="3" id="KW-1185">Reference proteome</keyword>
<keyword evidence="2" id="KW-0413">Isomerase</keyword>
<dbReference type="InterPro" id="IPR013022">
    <property type="entry name" value="Xyl_isomerase-like_TIM-brl"/>
</dbReference>
<accession>A0AA41Z8M8</accession>
<evidence type="ECO:0000259" key="1">
    <source>
        <dbReference type="Pfam" id="PF01261"/>
    </source>
</evidence>
<name>A0AA41Z8M8_9SPHN</name>
<organism evidence="2 3">
    <name type="scientific">Sphingomonas lycopersici</name>
    <dbReference type="NCBI Taxonomy" id="2951807"/>
    <lineage>
        <taxon>Bacteria</taxon>
        <taxon>Pseudomonadati</taxon>
        <taxon>Pseudomonadota</taxon>
        <taxon>Alphaproteobacteria</taxon>
        <taxon>Sphingomonadales</taxon>
        <taxon>Sphingomonadaceae</taxon>
        <taxon>Sphingomonas</taxon>
    </lineage>
</organism>
<comment type="caution">
    <text evidence="2">The sequence shown here is derived from an EMBL/GenBank/DDBJ whole genome shotgun (WGS) entry which is preliminary data.</text>
</comment>
<proteinExistence type="predicted"/>
<dbReference type="SUPFAM" id="SSF51658">
    <property type="entry name" value="Xylose isomerase-like"/>
    <property type="match status" value="1"/>
</dbReference>
<dbReference type="PANTHER" id="PTHR12110:SF48">
    <property type="entry name" value="BLL3656 PROTEIN"/>
    <property type="match status" value="1"/>
</dbReference>
<dbReference type="PANTHER" id="PTHR12110">
    <property type="entry name" value="HYDROXYPYRUVATE ISOMERASE"/>
    <property type="match status" value="1"/>
</dbReference>
<protein>
    <submittedName>
        <fullName evidence="2">Sugar phosphate isomerase/epimerase</fullName>
    </submittedName>
</protein>
<evidence type="ECO:0000313" key="2">
    <source>
        <dbReference type="EMBL" id="MCW6534807.1"/>
    </source>
</evidence>
<dbReference type="GO" id="GO:0016853">
    <property type="term" value="F:isomerase activity"/>
    <property type="evidence" value="ECO:0007669"/>
    <property type="project" value="UniProtKB-KW"/>
</dbReference>